<evidence type="ECO:0008006" key="4">
    <source>
        <dbReference type="Google" id="ProtNLM"/>
    </source>
</evidence>
<sequence>MKFDITIWGEARDVIRKNLVIFTVAVAALLLVDIAIYALKPEAESPQLPTYIVGAYLAIASHMTILRNVSGFTATGALPKWAFFKFCMRGLAIGFITMIPALLVMIPLFEVPEIKAASQQAQYVLVFSAVLAFYGLAMLIVLSLVGTWLPSALVADGSSLKRAFARGRKTFGYVTSRLIVGPGANIVLFFATLFLLPGQFSVATRAYTIQVGELKFVPFDIVMNGLGYLVWATGIVLVAVVLSRAYQLGEARLSEASLQDAELKQMEAI</sequence>
<evidence type="ECO:0000313" key="2">
    <source>
        <dbReference type="EMBL" id="RCK45491.1"/>
    </source>
</evidence>
<dbReference type="AlphaFoldDB" id="A0A367WYA9"/>
<protein>
    <recommendedName>
        <fullName evidence="4">Glycerophosphoryl diester phosphodiesterase membrane domain-containing protein</fullName>
    </recommendedName>
</protein>
<comment type="caution">
    <text evidence="2">The sequence shown here is derived from an EMBL/GenBank/DDBJ whole genome shotgun (WGS) entry which is preliminary data.</text>
</comment>
<dbReference type="OrthoDB" id="7365524at2"/>
<dbReference type="Proteomes" id="UP000252255">
    <property type="component" value="Unassembled WGS sequence"/>
</dbReference>
<feature type="transmembrane region" description="Helical" evidence="1">
    <location>
        <begin position="216"/>
        <end position="242"/>
    </location>
</feature>
<accession>A0A367WYA9</accession>
<dbReference type="RefSeq" id="WP_114098436.1">
    <property type="nucleotide sequence ID" value="NZ_JPWI01000007.1"/>
</dbReference>
<feature type="transmembrane region" description="Helical" evidence="1">
    <location>
        <begin position="121"/>
        <end position="149"/>
    </location>
</feature>
<keyword evidence="1" id="KW-1133">Transmembrane helix</keyword>
<dbReference type="EMBL" id="JPWI01000007">
    <property type="protein sequence ID" value="RCK45491.1"/>
    <property type="molecule type" value="Genomic_DNA"/>
</dbReference>
<organism evidence="2 3">
    <name type="scientific">Thalassospira profundimaris</name>
    <dbReference type="NCBI Taxonomy" id="502049"/>
    <lineage>
        <taxon>Bacteria</taxon>
        <taxon>Pseudomonadati</taxon>
        <taxon>Pseudomonadota</taxon>
        <taxon>Alphaproteobacteria</taxon>
        <taxon>Rhodospirillales</taxon>
        <taxon>Thalassospiraceae</taxon>
        <taxon>Thalassospira</taxon>
    </lineage>
</organism>
<gene>
    <name evidence="2" type="ORF">TH30_13010</name>
</gene>
<feature type="transmembrane region" description="Helical" evidence="1">
    <location>
        <begin position="20"/>
        <end position="39"/>
    </location>
</feature>
<feature type="transmembrane region" description="Helical" evidence="1">
    <location>
        <begin position="90"/>
        <end position="109"/>
    </location>
</feature>
<reference evidence="2 3" key="1">
    <citation type="submission" date="2014-07" db="EMBL/GenBank/DDBJ databases">
        <title>Draft genome sequence of Thalassospira profundimaris PR54-5.</title>
        <authorList>
            <person name="Lai Q."/>
            <person name="Shao Z."/>
        </authorList>
    </citation>
    <scope>NUCLEOTIDE SEQUENCE [LARGE SCALE GENOMIC DNA]</scope>
    <source>
        <strain evidence="2 3">PR54-5</strain>
    </source>
</reference>
<evidence type="ECO:0000313" key="3">
    <source>
        <dbReference type="Proteomes" id="UP000252255"/>
    </source>
</evidence>
<feature type="transmembrane region" description="Helical" evidence="1">
    <location>
        <begin position="51"/>
        <end position="69"/>
    </location>
</feature>
<keyword evidence="1" id="KW-0472">Membrane</keyword>
<proteinExistence type="predicted"/>
<feature type="transmembrane region" description="Helical" evidence="1">
    <location>
        <begin position="170"/>
        <end position="196"/>
    </location>
</feature>
<evidence type="ECO:0000256" key="1">
    <source>
        <dbReference type="SAM" id="Phobius"/>
    </source>
</evidence>
<name>A0A367WYA9_9PROT</name>
<keyword evidence="1" id="KW-0812">Transmembrane</keyword>